<evidence type="ECO:0000313" key="2">
    <source>
        <dbReference type="Proteomes" id="UP000887566"/>
    </source>
</evidence>
<dbReference type="Pfam" id="PF09273">
    <property type="entry name" value="Rubis-subs-bind"/>
    <property type="match status" value="1"/>
</dbReference>
<organism evidence="2 3">
    <name type="scientific">Plectus sambesii</name>
    <dbReference type="NCBI Taxonomy" id="2011161"/>
    <lineage>
        <taxon>Eukaryota</taxon>
        <taxon>Metazoa</taxon>
        <taxon>Ecdysozoa</taxon>
        <taxon>Nematoda</taxon>
        <taxon>Chromadorea</taxon>
        <taxon>Plectida</taxon>
        <taxon>Plectina</taxon>
        <taxon>Plectoidea</taxon>
        <taxon>Plectidae</taxon>
        <taxon>Plectus</taxon>
    </lineage>
</organism>
<dbReference type="WBParaSite" id="PSAMB.scaffold605size46008.g7409.t1">
    <property type="protein sequence ID" value="PSAMB.scaffold605size46008.g7409.t1"/>
    <property type="gene ID" value="PSAMB.scaffold605size46008.g7409"/>
</dbReference>
<dbReference type="InterPro" id="IPR036464">
    <property type="entry name" value="Rubisco_LSMT_subst-bd_sf"/>
</dbReference>
<sequence length="196" mass="21796">MSVHFCVETDRAGCVATEDYHHGDDVHIFYGLRTNGDHLLHNGFVPREDNPNDRFKLKLGLTKTEKHFDTRMAVLRAIGLNPTETFELAPTATPIPVELIRFAKVFVADDLVDVDSLEVVAKAWQFIRDRLNLLLKGHEAAKVAKLDASAASANQKNVLTLLEGEKKILNNAYQFAAAKVQEMLNNSNAAITTDLK</sequence>
<evidence type="ECO:0000259" key="1">
    <source>
        <dbReference type="Pfam" id="PF09273"/>
    </source>
</evidence>
<name>A0A914X2F6_9BILA</name>
<accession>A0A914X2F6</accession>
<protein>
    <submittedName>
        <fullName evidence="3">Rubisco LSMT substrate-binding domain-containing protein</fullName>
    </submittedName>
</protein>
<keyword evidence="2" id="KW-1185">Reference proteome</keyword>
<evidence type="ECO:0000313" key="3">
    <source>
        <dbReference type="WBParaSite" id="PSAMB.scaffold605size46008.g7409.t1"/>
    </source>
</evidence>
<dbReference type="InterPro" id="IPR015353">
    <property type="entry name" value="Rubisco_LSMT_subst-bd"/>
</dbReference>
<proteinExistence type="predicted"/>
<dbReference type="Gene3D" id="3.90.1420.10">
    <property type="entry name" value="Rubisco LSMT, substrate-binding domain"/>
    <property type="match status" value="1"/>
</dbReference>
<dbReference type="AlphaFoldDB" id="A0A914X2F6"/>
<dbReference type="Proteomes" id="UP000887566">
    <property type="component" value="Unplaced"/>
</dbReference>
<dbReference type="SUPFAM" id="SSF81822">
    <property type="entry name" value="RuBisCo LSMT C-terminal, substrate-binding domain"/>
    <property type="match status" value="1"/>
</dbReference>
<reference evidence="3" key="1">
    <citation type="submission" date="2022-11" db="UniProtKB">
        <authorList>
            <consortium name="WormBaseParasite"/>
        </authorList>
    </citation>
    <scope>IDENTIFICATION</scope>
</reference>
<feature type="domain" description="Rubisco LSMT substrate-binding" evidence="1">
    <location>
        <begin position="63"/>
        <end position="169"/>
    </location>
</feature>
<dbReference type="Gene3D" id="3.90.1410.10">
    <property type="entry name" value="set domain protein methyltransferase, domain 1"/>
    <property type="match status" value="1"/>
</dbReference>